<feature type="binding site" evidence="16">
    <location>
        <position position="100"/>
    </location>
    <ligand>
        <name>substrate</name>
    </ligand>
</feature>
<evidence type="ECO:0000256" key="15">
    <source>
        <dbReference type="ARBA" id="ARBA00040883"/>
    </source>
</evidence>
<evidence type="ECO:0000256" key="10">
    <source>
        <dbReference type="ARBA" id="ARBA00022777"/>
    </source>
</evidence>
<dbReference type="GO" id="GO:0004594">
    <property type="term" value="F:pantothenate kinase activity"/>
    <property type="evidence" value="ECO:0007669"/>
    <property type="project" value="UniProtKB-UniRule"/>
</dbReference>
<keyword evidence="12 16" id="KW-0630">Potassium</keyword>
<keyword evidence="7 16" id="KW-0963">Cytoplasm</keyword>
<keyword evidence="8 16" id="KW-0808">Transferase</keyword>
<dbReference type="EMBL" id="CADCVD010000010">
    <property type="protein sequence ID" value="CAA9424861.1"/>
    <property type="molecule type" value="Genomic_DNA"/>
</dbReference>
<evidence type="ECO:0000256" key="6">
    <source>
        <dbReference type="ARBA" id="ARBA00012102"/>
    </source>
</evidence>
<feature type="binding site" evidence="16">
    <location>
        <begin position="6"/>
        <end position="13"/>
    </location>
    <ligand>
        <name>ATP</name>
        <dbReference type="ChEBI" id="CHEBI:30616"/>
    </ligand>
</feature>
<evidence type="ECO:0000256" key="7">
    <source>
        <dbReference type="ARBA" id="ARBA00022490"/>
    </source>
</evidence>
<comment type="pathway">
    <text evidence="4 16">Cofactor biosynthesis; coenzyme A biosynthesis; CoA from (R)-pantothenate: step 1/5.</text>
</comment>
<protein>
    <recommendedName>
        <fullName evidence="15 16">Type III pantothenate kinase</fullName>
        <ecNumber evidence="6 16">2.7.1.33</ecNumber>
    </recommendedName>
    <alternativeName>
        <fullName evidence="16">PanK-III</fullName>
    </alternativeName>
    <alternativeName>
        <fullName evidence="16">Pantothenic acid kinase</fullName>
    </alternativeName>
</protein>
<keyword evidence="9 16" id="KW-0547">Nucleotide-binding</keyword>
<comment type="subcellular location">
    <subcellularLocation>
        <location evidence="3 16">Cytoplasm</location>
    </subcellularLocation>
</comment>
<evidence type="ECO:0000256" key="2">
    <source>
        <dbReference type="ARBA" id="ARBA00001958"/>
    </source>
</evidence>
<dbReference type="SUPFAM" id="SSF53067">
    <property type="entry name" value="Actin-like ATPase domain"/>
    <property type="match status" value="2"/>
</dbReference>
<proteinExistence type="inferred from homology"/>
<evidence type="ECO:0000256" key="3">
    <source>
        <dbReference type="ARBA" id="ARBA00004496"/>
    </source>
</evidence>
<dbReference type="UniPathway" id="UPA00241">
    <property type="reaction ID" value="UER00352"/>
</dbReference>
<dbReference type="GO" id="GO:0015937">
    <property type="term" value="P:coenzyme A biosynthetic process"/>
    <property type="evidence" value="ECO:0007669"/>
    <property type="project" value="UniProtKB-UniRule"/>
</dbReference>
<organism evidence="17">
    <name type="scientific">uncultured Rubrobacteraceae bacterium</name>
    <dbReference type="NCBI Taxonomy" id="349277"/>
    <lineage>
        <taxon>Bacteria</taxon>
        <taxon>Bacillati</taxon>
        <taxon>Actinomycetota</taxon>
        <taxon>Rubrobacteria</taxon>
        <taxon>Rubrobacterales</taxon>
        <taxon>Rubrobacteraceae</taxon>
        <taxon>environmental samples</taxon>
    </lineage>
</organism>
<accession>A0A6J4PV45</accession>
<feature type="binding site" evidence="16">
    <location>
        <begin position="107"/>
        <end position="110"/>
    </location>
    <ligand>
        <name>substrate</name>
    </ligand>
</feature>
<keyword evidence="13 16" id="KW-0173">Coenzyme A biosynthesis</keyword>
<evidence type="ECO:0000256" key="5">
    <source>
        <dbReference type="ARBA" id="ARBA00011738"/>
    </source>
</evidence>
<comment type="subunit">
    <text evidence="5 16">Homodimer.</text>
</comment>
<comment type="cofactor">
    <cofactor evidence="16">
        <name>NH4(+)</name>
        <dbReference type="ChEBI" id="CHEBI:28938"/>
    </cofactor>
    <cofactor evidence="16">
        <name>K(+)</name>
        <dbReference type="ChEBI" id="CHEBI:29103"/>
    </cofactor>
    <text evidence="16">A monovalent cation. Ammonium or potassium.</text>
</comment>
<feature type="binding site" evidence="16">
    <location>
        <position position="129"/>
    </location>
    <ligand>
        <name>K(+)</name>
        <dbReference type="ChEBI" id="CHEBI:29103"/>
    </ligand>
</feature>
<evidence type="ECO:0000256" key="13">
    <source>
        <dbReference type="ARBA" id="ARBA00022993"/>
    </source>
</evidence>
<feature type="active site" description="Proton acceptor" evidence="16">
    <location>
        <position position="109"/>
    </location>
</feature>
<feature type="binding site" evidence="16">
    <location>
        <position position="185"/>
    </location>
    <ligand>
        <name>substrate</name>
    </ligand>
</feature>
<dbReference type="GO" id="GO:0005737">
    <property type="term" value="C:cytoplasm"/>
    <property type="evidence" value="ECO:0007669"/>
    <property type="project" value="UniProtKB-SubCell"/>
</dbReference>
<dbReference type="EC" id="2.7.1.33" evidence="6 16"/>
<dbReference type="CDD" id="cd24015">
    <property type="entry name" value="ASKHA_NBD_PanK-III"/>
    <property type="match status" value="1"/>
</dbReference>
<dbReference type="NCBIfam" id="NF009855">
    <property type="entry name" value="PRK13321.1"/>
    <property type="match status" value="1"/>
</dbReference>
<evidence type="ECO:0000256" key="14">
    <source>
        <dbReference type="ARBA" id="ARBA00038036"/>
    </source>
</evidence>
<dbReference type="Gene3D" id="3.30.420.40">
    <property type="match status" value="2"/>
</dbReference>
<evidence type="ECO:0000256" key="11">
    <source>
        <dbReference type="ARBA" id="ARBA00022840"/>
    </source>
</evidence>
<dbReference type="InterPro" id="IPR004619">
    <property type="entry name" value="Type_III_PanK"/>
</dbReference>
<keyword evidence="10 16" id="KW-0418">Kinase</keyword>
<feature type="binding site" evidence="16">
    <location>
        <position position="132"/>
    </location>
    <ligand>
        <name>ATP</name>
        <dbReference type="ChEBI" id="CHEBI:30616"/>
    </ligand>
</feature>
<comment type="function">
    <text evidence="16">Catalyzes the phosphorylation of pantothenate (Pan), the first step in CoA biosynthesis.</text>
</comment>
<evidence type="ECO:0000313" key="17">
    <source>
        <dbReference type="EMBL" id="CAA9424861.1"/>
    </source>
</evidence>
<dbReference type="PANTHER" id="PTHR34265">
    <property type="entry name" value="TYPE III PANTOTHENATE KINASE"/>
    <property type="match status" value="1"/>
</dbReference>
<evidence type="ECO:0000256" key="4">
    <source>
        <dbReference type="ARBA" id="ARBA00005225"/>
    </source>
</evidence>
<name>A0A6J4PV45_9ACTN</name>
<sequence length="258" mass="27872">MLMVADIGNTQTVLGVFDGDRLKARWRMATEAHRSADEIGVSCAALLALRGMKLSDVKAMIVSSDVPPLVRSYKNLFENLLSVPFYSVSPTMTTGLEIHYDDVGALGSDRIVNSVAAVRYYGAPAIIVDFGTATTVEAISRDMEYLGGALMPGVYISLNALASRTAKLPSVDLEEKTSKAIATNTPDSIRSGFIYGYAGAVDALIRRFRDELGEPENTRVIATGGPAPVIVPHCREIQKLDSDLTLKGLWVLYELNAQ</sequence>
<keyword evidence="16" id="KW-0479">Metal-binding</keyword>
<dbReference type="GO" id="GO:0046872">
    <property type="term" value="F:metal ion binding"/>
    <property type="evidence" value="ECO:0007669"/>
    <property type="project" value="UniProtKB-KW"/>
</dbReference>
<dbReference type="AlphaFoldDB" id="A0A6J4PV45"/>
<reference evidence="17" key="1">
    <citation type="submission" date="2020-02" db="EMBL/GenBank/DDBJ databases">
        <authorList>
            <person name="Meier V. D."/>
        </authorList>
    </citation>
    <scope>NUCLEOTIDE SEQUENCE</scope>
    <source>
        <strain evidence="17">AVDCRST_MAG37</strain>
    </source>
</reference>
<dbReference type="GO" id="GO:0005524">
    <property type="term" value="F:ATP binding"/>
    <property type="evidence" value="ECO:0007669"/>
    <property type="project" value="UniProtKB-UniRule"/>
</dbReference>
<evidence type="ECO:0000256" key="12">
    <source>
        <dbReference type="ARBA" id="ARBA00022958"/>
    </source>
</evidence>
<dbReference type="Pfam" id="PF03309">
    <property type="entry name" value="Pan_kinase"/>
    <property type="match status" value="1"/>
</dbReference>
<evidence type="ECO:0000256" key="8">
    <source>
        <dbReference type="ARBA" id="ARBA00022679"/>
    </source>
</evidence>
<dbReference type="PANTHER" id="PTHR34265:SF1">
    <property type="entry name" value="TYPE III PANTOTHENATE KINASE"/>
    <property type="match status" value="1"/>
</dbReference>
<evidence type="ECO:0000256" key="16">
    <source>
        <dbReference type="HAMAP-Rule" id="MF_01274"/>
    </source>
</evidence>
<comment type="cofactor">
    <cofactor evidence="2">
        <name>K(+)</name>
        <dbReference type="ChEBI" id="CHEBI:29103"/>
    </cofactor>
</comment>
<comment type="similarity">
    <text evidence="14 16">Belongs to the type III pantothenate kinase family.</text>
</comment>
<comment type="catalytic activity">
    <reaction evidence="1 16">
        <text>(R)-pantothenate + ATP = (R)-4'-phosphopantothenate + ADP + H(+)</text>
        <dbReference type="Rhea" id="RHEA:16373"/>
        <dbReference type="ChEBI" id="CHEBI:10986"/>
        <dbReference type="ChEBI" id="CHEBI:15378"/>
        <dbReference type="ChEBI" id="CHEBI:29032"/>
        <dbReference type="ChEBI" id="CHEBI:30616"/>
        <dbReference type="ChEBI" id="CHEBI:456216"/>
        <dbReference type="EC" id="2.7.1.33"/>
    </reaction>
</comment>
<evidence type="ECO:0000256" key="1">
    <source>
        <dbReference type="ARBA" id="ARBA00001206"/>
    </source>
</evidence>
<keyword evidence="11 16" id="KW-0067">ATP-binding</keyword>
<dbReference type="InterPro" id="IPR043129">
    <property type="entry name" value="ATPase_NBD"/>
</dbReference>
<dbReference type="NCBIfam" id="TIGR00671">
    <property type="entry name" value="baf"/>
    <property type="match status" value="1"/>
</dbReference>
<evidence type="ECO:0000256" key="9">
    <source>
        <dbReference type="ARBA" id="ARBA00022741"/>
    </source>
</evidence>
<dbReference type="HAMAP" id="MF_01274">
    <property type="entry name" value="Pantothen_kinase_3"/>
    <property type="match status" value="1"/>
</dbReference>
<gene>
    <name evidence="16" type="primary">coaX</name>
    <name evidence="17" type="ORF">AVDCRST_MAG37-187</name>
</gene>